<feature type="region of interest" description="Disordered" evidence="4">
    <location>
        <begin position="119"/>
        <end position="162"/>
    </location>
</feature>
<dbReference type="SUPFAM" id="SSF50156">
    <property type="entry name" value="PDZ domain-like"/>
    <property type="match status" value="2"/>
</dbReference>
<reference evidence="7" key="1">
    <citation type="submission" date="2025-08" db="UniProtKB">
        <authorList>
            <consortium name="RefSeq"/>
        </authorList>
    </citation>
    <scope>IDENTIFICATION</scope>
</reference>
<evidence type="ECO:0000256" key="4">
    <source>
        <dbReference type="SAM" id="MobiDB-lite"/>
    </source>
</evidence>
<dbReference type="GeneID" id="105896276"/>
<evidence type="ECO:0000256" key="2">
    <source>
        <dbReference type="ARBA" id="ARBA00022475"/>
    </source>
</evidence>
<comment type="subcellular location">
    <subcellularLocation>
        <location evidence="1">Cell membrane</location>
    </subcellularLocation>
</comment>
<feature type="region of interest" description="Disordered" evidence="4">
    <location>
        <begin position="350"/>
        <end position="442"/>
    </location>
</feature>
<dbReference type="GO" id="GO:0043495">
    <property type="term" value="F:protein-membrane adaptor activity"/>
    <property type="evidence" value="ECO:0007669"/>
    <property type="project" value="TreeGrafter"/>
</dbReference>
<evidence type="ECO:0000256" key="3">
    <source>
        <dbReference type="ARBA" id="ARBA00022737"/>
    </source>
</evidence>
<dbReference type="KEGG" id="char:105896276"/>
<proteinExistence type="predicted"/>
<dbReference type="PANTHER" id="PTHR14191">
    <property type="entry name" value="PDZ DOMAIN CONTAINING PROTEIN"/>
    <property type="match status" value="1"/>
</dbReference>
<feature type="domain" description="PDZ" evidence="5">
    <location>
        <begin position="21"/>
        <end position="101"/>
    </location>
</feature>
<dbReference type="SMART" id="SM00228">
    <property type="entry name" value="PDZ"/>
    <property type="match status" value="2"/>
</dbReference>
<dbReference type="GO" id="GO:0016324">
    <property type="term" value="C:apical plasma membrane"/>
    <property type="evidence" value="ECO:0007669"/>
    <property type="project" value="TreeGrafter"/>
</dbReference>
<protein>
    <submittedName>
        <fullName evidence="7">Na(+)/H(+) exchange regulatory cofactor NHE-RF2</fullName>
    </submittedName>
</protein>
<dbReference type="PROSITE" id="PS50106">
    <property type="entry name" value="PDZ"/>
    <property type="match status" value="2"/>
</dbReference>
<keyword evidence="6" id="KW-1185">Reference proteome</keyword>
<name>A0A6P3VRP7_CLUHA</name>
<dbReference type="CTD" id="9351"/>
<dbReference type="Proteomes" id="UP000515152">
    <property type="component" value="Chromosome 26"/>
</dbReference>
<gene>
    <name evidence="7" type="primary">LOC105896276</name>
</gene>
<dbReference type="Gene3D" id="2.30.42.10">
    <property type="match status" value="2"/>
</dbReference>
<keyword evidence="2" id="KW-1003">Cell membrane</keyword>
<evidence type="ECO:0000259" key="5">
    <source>
        <dbReference type="PROSITE" id="PS50106"/>
    </source>
</evidence>
<dbReference type="Pfam" id="PF00595">
    <property type="entry name" value="PDZ"/>
    <property type="match status" value="1"/>
</dbReference>
<evidence type="ECO:0000256" key="1">
    <source>
        <dbReference type="ARBA" id="ARBA00004236"/>
    </source>
</evidence>
<dbReference type="GO" id="GO:0005102">
    <property type="term" value="F:signaling receptor binding"/>
    <property type="evidence" value="ECO:0007669"/>
    <property type="project" value="TreeGrafter"/>
</dbReference>
<evidence type="ECO:0000313" key="6">
    <source>
        <dbReference type="Proteomes" id="UP000515152"/>
    </source>
</evidence>
<accession>A0A6P3VRP7</accession>
<dbReference type="InterPro" id="IPR051067">
    <property type="entry name" value="NHER"/>
</dbReference>
<feature type="compositionally biased region" description="Low complexity" evidence="4">
    <location>
        <begin position="123"/>
        <end position="153"/>
    </location>
</feature>
<dbReference type="PANTHER" id="PTHR14191:SF4">
    <property type="entry name" value="NA(+)_H(+) EXCHANGE REGULATORY COFACTOR NHE-RF2"/>
    <property type="match status" value="1"/>
</dbReference>
<dbReference type="InterPro" id="IPR036034">
    <property type="entry name" value="PDZ_sf"/>
</dbReference>
<feature type="domain" description="PDZ" evidence="5">
    <location>
        <begin position="245"/>
        <end position="325"/>
    </location>
</feature>
<dbReference type="InterPro" id="IPR015098">
    <property type="entry name" value="EBP50_C"/>
</dbReference>
<dbReference type="Pfam" id="PF09007">
    <property type="entry name" value="EBP50_C"/>
    <property type="match status" value="1"/>
</dbReference>
<organism evidence="6 7">
    <name type="scientific">Clupea harengus</name>
    <name type="common">Atlantic herring</name>
    <dbReference type="NCBI Taxonomy" id="7950"/>
    <lineage>
        <taxon>Eukaryota</taxon>
        <taxon>Metazoa</taxon>
        <taxon>Chordata</taxon>
        <taxon>Craniata</taxon>
        <taxon>Vertebrata</taxon>
        <taxon>Euteleostomi</taxon>
        <taxon>Actinopterygii</taxon>
        <taxon>Neopterygii</taxon>
        <taxon>Teleostei</taxon>
        <taxon>Clupei</taxon>
        <taxon>Clupeiformes</taxon>
        <taxon>Clupeoidei</taxon>
        <taxon>Clupeidae</taxon>
        <taxon>Clupea</taxon>
    </lineage>
</organism>
<dbReference type="AlphaFoldDB" id="A0A6P3VRP7"/>
<dbReference type="InterPro" id="IPR001478">
    <property type="entry name" value="PDZ"/>
</dbReference>
<evidence type="ECO:0000313" key="7">
    <source>
        <dbReference type="RefSeq" id="XP_012678475.2"/>
    </source>
</evidence>
<dbReference type="RefSeq" id="XP_012678475.2">
    <property type="nucleotide sequence ID" value="XM_012823021.3"/>
</dbReference>
<feature type="region of interest" description="Disordered" evidence="4">
    <location>
        <begin position="214"/>
        <end position="242"/>
    </location>
</feature>
<keyword evidence="2" id="KW-0472">Membrane</keyword>
<dbReference type="GO" id="GO:0072659">
    <property type="term" value="P:protein localization to plasma membrane"/>
    <property type="evidence" value="ECO:0007669"/>
    <property type="project" value="TreeGrafter"/>
</dbReference>
<dbReference type="OrthoDB" id="10007415at2759"/>
<dbReference type="CDD" id="cd06768">
    <property type="entry name" value="PDZ_NHERF-like"/>
    <property type="match status" value="2"/>
</dbReference>
<dbReference type="InterPro" id="IPR041489">
    <property type="entry name" value="PDZ_6"/>
</dbReference>
<keyword evidence="3" id="KW-0677">Repeat</keyword>
<feature type="compositionally biased region" description="Polar residues" evidence="4">
    <location>
        <begin position="356"/>
        <end position="385"/>
    </location>
</feature>
<feature type="region of interest" description="Disordered" evidence="4">
    <location>
        <begin position="471"/>
        <end position="493"/>
    </location>
</feature>
<feature type="compositionally biased region" description="Low complexity" evidence="4">
    <location>
        <begin position="414"/>
        <end position="427"/>
    </location>
</feature>
<sequence>MKMAHSLERELVLKEMMRPRLCYITKGERGYGFHLHGEKNKGAQFIRKIDPGSPADLSGLRSGDRVVEVNGENVEKDPHHVVVEKIRTVEHRTRLLVVDRETDEYLRFHELSCTEDRAVEMGSLSPRTSVTSSPRTSATSSPRASATPSPCASFTVPSPTENMARATRTVSPLLMDECPTIHNDQKIPSSPSAVSNGSVVHQFHSRLASPVPLAPVSEHSTDISASETSTPESSPLPPRDHRPRLYHLTKAELGYGFNLHSDKVRMGQFIRCVDPDSPAEYAGLRPKDRLVEVNGMNIEHLRHSEVVAVIRRGGGQTSLLVVDPETDELFKALGITPTCKHLEEDCVDGPFKDYSPTESSPSPVTDESVSPSPVTDESVSPSPVTDSCAVPPPVINVTVMDPSVRNGSPHHCSQDSSSSQSTLSDMSAELSSSDTSFKVVDEDDRPTLDPFWQSGLRLSPTAAQAKLIFRENRAKKKAPPMDWSKKQQLFSNF</sequence>
<dbReference type="Pfam" id="PF17820">
    <property type="entry name" value="PDZ_6"/>
    <property type="match status" value="1"/>
</dbReference>